<evidence type="ECO:0000313" key="2">
    <source>
        <dbReference type="EMBL" id="GGI46039.1"/>
    </source>
</evidence>
<reference evidence="3" key="1">
    <citation type="journal article" date="2019" name="Int. J. Syst. Evol. Microbiol.">
        <title>The Global Catalogue of Microorganisms (GCM) 10K type strain sequencing project: providing services to taxonomists for standard genome sequencing and annotation.</title>
        <authorList>
            <consortium name="The Broad Institute Genomics Platform"/>
            <consortium name="The Broad Institute Genome Sequencing Center for Infectious Disease"/>
            <person name="Wu L."/>
            <person name="Ma J."/>
        </authorList>
    </citation>
    <scope>NUCLEOTIDE SEQUENCE [LARGE SCALE GENOMIC DNA]</scope>
    <source>
        <strain evidence="3">CGMCC 1.15043</strain>
    </source>
</reference>
<comment type="caution">
    <text evidence="2">The sequence shown here is derived from an EMBL/GenBank/DDBJ whole genome shotgun (WGS) entry which is preliminary data.</text>
</comment>
<keyword evidence="3" id="KW-1185">Reference proteome</keyword>
<evidence type="ECO:0000256" key="1">
    <source>
        <dbReference type="SAM" id="SignalP"/>
    </source>
</evidence>
<sequence length="94" mass="11053">MSKFVRLTLIFLLFSAIMFPAYASASTGSNHSLSNKKSAAQTIKQLFSYFSNKKVVEKDVEDFLKKNPKFYNDIKWNDKDCPDSFDIWKKWFCY</sequence>
<feature type="signal peptide" evidence="1">
    <location>
        <begin position="1"/>
        <end position="23"/>
    </location>
</feature>
<dbReference type="RefSeq" id="WP_189009873.1">
    <property type="nucleotide sequence ID" value="NZ_BMHE01000005.1"/>
</dbReference>
<feature type="chain" id="PRO_5045983302" evidence="1">
    <location>
        <begin position="24"/>
        <end position="94"/>
    </location>
</feature>
<proteinExistence type="predicted"/>
<evidence type="ECO:0000313" key="3">
    <source>
        <dbReference type="Proteomes" id="UP000615455"/>
    </source>
</evidence>
<organism evidence="2 3">
    <name type="scientific">Paenibacillus marchantiophytorum</name>
    <dbReference type="NCBI Taxonomy" id="1619310"/>
    <lineage>
        <taxon>Bacteria</taxon>
        <taxon>Bacillati</taxon>
        <taxon>Bacillota</taxon>
        <taxon>Bacilli</taxon>
        <taxon>Bacillales</taxon>
        <taxon>Paenibacillaceae</taxon>
        <taxon>Paenibacillus</taxon>
    </lineage>
</organism>
<dbReference type="EMBL" id="BMHE01000005">
    <property type="protein sequence ID" value="GGI46039.1"/>
    <property type="molecule type" value="Genomic_DNA"/>
</dbReference>
<protein>
    <submittedName>
        <fullName evidence="2">Uncharacterized protein</fullName>
    </submittedName>
</protein>
<gene>
    <name evidence="2" type="ORF">GCM10008018_15130</name>
</gene>
<keyword evidence="1" id="KW-0732">Signal</keyword>
<dbReference type="Proteomes" id="UP000615455">
    <property type="component" value="Unassembled WGS sequence"/>
</dbReference>
<accession>A0ABQ2BRS3</accession>
<name>A0ABQ2BRS3_9BACL</name>